<reference evidence="1" key="2">
    <citation type="submission" date="2023-05" db="EMBL/GenBank/DDBJ databases">
        <authorList>
            <person name="Fouks B."/>
        </authorList>
    </citation>
    <scope>NUCLEOTIDE SEQUENCE</scope>
    <source>
        <strain evidence="1">Stay&amp;Tobe</strain>
        <tissue evidence="1">Testes</tissue>
    </source>
</reference>
<accession>A0AAD8EDA4</accession>
<gene>
    <name evidence="1" type="ORF">L9F63_002627</name>
</gene>
<comment type="caution">
    <text evidence="1">The sequence shown here is derived from an EMBL/GenBank/DDBJ whole genome shotgun (WGS) entry which is preliminary data.</text>
</comment>
<evidence type="ECO:0000313" key="2">
    <source>
        <dbReference type="Proteomes" id="UP001233999"/>
    </source>
</evidence>
<name>A0AAD8EDA4_DIPPU</name>
<reference evidence="1" key="1">
    <citation type="journal article" date="2023" name="IScience">
        <title>Live-bearing cockroach genome reveals convergent evolutionary mechanisms linked to viviparity in insects and beyond.</title>
        <authorList>
            <person name="Fouks B."/>
            <person name="Harrison M.C."/>
            <person name="Mikhailova A.A."/>
            <person name="Marchal E."/>
            <person name="English S."/>
            <person name="Carruthers M."/>
            <person name="Jennings E.C."/>
            <person name="Chiamaka E.L."/>
            <person name="Frigard R.A."/>
            <person name="Pippel M."/>
            <person name="Attardo G.M."/>
            <person name="Benoit J.B."/>
            <person name="Bornberg-Bauer E."/>
            <person name="Tobe S.S."/>
        </authorList>
    </citation>
    <scope>NUCLEOTIDE SEQUENCE</scope>
    <source>
        <strain evidence="1">Stay&amp;Tobe</strain>
    </source>
</reference>
<protein>
    <submittedName>
        <fullName evidence="1">Uncharacterized protein</fullName>
    </submittedName>
</protein>
<proteinExistence type="predicted"/>
<dbReference type="EMBL" id="JASPKZ010007259">
    <property type="protein sequence ID" value="KAJ9585597.1"/>
    <property type="molecule type" value="Genomic_DNA"/>
</dbReference>
<feature type="non-terminal residue" evidence="1">
    <location>
        <position position="50"/>
    </location>
</feature>
<feature type="non-terminal residue" evidence="1">
    <location>
        <position position="1"/>
    </location>
</feature>
<evidence type="ECO:0000313" key="1">
    <source>
        <dbReference type="EMBL" id="KAJ9585597.1"/>
    </source>
</evidence>
<dbReference type="Proteomes" id="UP001233999">
    <property type="component" value="Unassembled WGS sequence"/>
</dbReference>
<organism evidence="1 2">
    <name type="scientific">Diploptera punctata</name>
    <name type="common">Pacific beetle cockroach</name>
    <dbReference type="NCBI Taxonomy" id="6984"/>
    <lineage>
        <taxon>Eukaryota</taxon>
        <taxon>Metazoa</taxon>
        <taxon>Ecdysozoa</taxon>
        <taxon>Arthropoda</taxon>
        <taxon>Hexapoda</taxon>
        <taxon>Insecta</taxon>
        <taxon>Pterygota</taxon>
        <taxon>Neoptera</taxon>
        <taxon>Polyneoptera</taxon>
        <taxon>Dictyoptera</taxon>
        <taxon>Blattodea</taxon>
        <taxon>Blaberoidea</taxon>
        <taxon>Blaberidae</taxon>
        <taxon>Diplopterinae</taxon>
        <taxon>Diploptera</taxon>
    </lineage>
</organism>
<dbReference type="AlphaFoldDB" id="A0AAD8EDA4"/>
<keyword evidence="2" id="KW-1185">Reference proteome</keyword>
<sequence length="50" mass="5825">DGCVDDIFSHKMAVQKLTKKSQTSSTSFTVWEKIYIQKSEKKKLMNFEIP</sequence>